<dbReference type="Pfam" id="PF13349">
    <property type="entry name" value="DUF4097"/>
    <property type="match status" value="1"/>
</dbReference>
<dbReference type="Pfam" id="PF22746">
    <property type="entry name" value="SHOCT-like_DUF2089-C"/>
    <property type="match status" value="1"/>
</dbReference>
<accession>A0A5J6SQQ5</accession>
<feature type="compositionally biased region" description="Polar residues" evidence="1">
    <location>
        <begin position="39"/>
        <end position="53"/>
    </location>
</feature>
<evidence type="ECO:0000313" key="4">
    <source>
        <dbReference type="EMBL" id="QFF99992.1"/>
    </source>
</evidence>
<feature type="domain" description="YvlB/LiaX N-terminal" evidence="3">
    <location>
        <begin position="3"/>
        <end position="31"/>
    </location>
</feature>
<dbReference type="RefSeq" id="WP_151700886.1">
    <property type="nucleotide sequence ID" value="NZ_CP031223.1"/>
</dbReference>
<dbReference type="EMBL" id="CP031223">
    <property type="protein sequence ID" value="QFF99992.1"/>
    <property type="molecule type" value="Genomic_DNA"/>
</dbReference>
<dbReference type="AlphaFoldDB" id="A0A5J6SQQ5"/>
<feature type="region of interest" description="Disordered" evidence="1">
    <location>
        <begin position="36"/>
        <end position="66"/>
    </location>
</feature>
<dbReference type="Proteomes" id="UP000325517">
    <property type="component" value="Chromosome"/>
</dbReference>
<protein>
    <submittedName>
        <fullName evidence="4">Uncharacterized protein</fullName>
    </submittedName>
</protein>
<dbReference type="KEGG" id="psyo:PB01_14815"/>
<evidence type="ECO:0000256" key="1">
    <source>
        <dbReference type="SAM" id="MobiDB-lite"/>
    </source>
</evidence>
<evidence type="ECO:0000259" key="3">
    <source>
        <dbReference type="Pfam" id="PF22746"/>
    </source>
</evidence>
<sequence>MQEERKRILDMVENGTITAQEALVLLEALGKQTAPVAQPVNQEQKQEYTSTDQADPHSHHKQQSSDFIEDLKRDFTVVGERFMQFLQGTVDKIKEFDFEMPFGEPVIFQEKLVAGQGQYQDISIDIANGKVEIFPTEESDTHADVTVKSYKNTSEEEAKNRFHSDFLFKTDGNKLRLYSDMKTTSVQVALYVPKQAYNDISARLFNGDFRAKHIEANSFKVKTTNGKVKLEELKFGRADIETVNGSVQVQQVIGDSIEVETINGRIYVDGKLKEVEGSSVSGHVILTTKDKEARKIEGTAVAGTVELYVRKDVSLKGEATSQLGKIDVQLADVTQLNQSEQLLNKKVRFTKIVESESETLKVYGNAKTGTVLVRYTVDDE</sequence>
<dbReference type="OrthoDB" id="2240743at2"/>
<gene>
    <name evidence="4" type="ORF">PB01_14815</name>
</gene>
<dbReference type="InterPro" id="IPR053959">
    <property type="entry name" value="YvlB/LiaX_N"/>
</dbReference>
<feature type="domain" description="DUF4097" evidence="2">
    <location>
        <begin position="120"/>
        <end position="341"/>
    </location>
</feature>
<evidence type="ECO:0000259" key="2">
    <source>
        <dbReference type="Pfam" id="PF13349"/>
    </source>
</evidence>
<dbReference type="InterPro" id="IPR025164">
    <property type="entry name" value="Toastrack_DUF4097"/>
</dbReference>
<organism evidence="4 5">
    <name type="scientific">Psychrobacillus glaciei</name>
    <dbReference type="NCBI Taxonomy" id="2283160"/>
    <lineage>
        <taxon>Bacteria</taxon>
        <taxon>Bacillati</taxon>
        <taxon>Bacillota</taxon>
        <taxon>Bacilli</taxon>
        <taxon>Bacillales</taxon>
        <taxon>Bacillaceae</taxon>
        <taxon>Psychrobacillus</taxon>
    </lineage>
</organism>
<evidence type="ECO:0000313" key="5">
    <source>
        <dbReference type="Proteomes" id="UP000325517"/>
    </source>
</evidence>
<proteinExistence type="predicted"/>
<name>A0A5J6SQQ5_9BACI</name>
<keyword evidence="5" id="KW-1185">Reference proteome</keyword>
<reference evidence="4 5" key="1">
    <citation type="submission" date="2018-07" db="EMBL/GenBank/DDBJ databases">
        <title>Complete genome sequence of Psychrobacillus sp. PB01, isolated from iceberg, and comparative genome analysis of Psychrobacillus strains.</title>
        <authorList>
            <person name="Lee P.C."/>
        </authorList>
    </citation>
    <scope>NUCLEOTIDE SEQUENCE [LARGE SCALE GENOMIC DNA]</scope>
    <source>
        <strain evidence="4 5">PB01</strain>
    </source>
</reference>